<dbReference type="AlphaFoldDB" id="A0AAN8EFK8"/>
<evidence type="ECO:0000256" key="1">
    <source>
        <dbReference type="SAM" id="MobiDB-lite"/>
    </source>
</evidence>
<keyword evidence="3" id="KW-1185">Reference proteome</keyword>
<dbReference type="EMBL" id="JAKLMC020000027">
    <property type="protein sequence ID" value="KAK5950363.1"/>
    <property type="molecule type" value="Genomic_DNA"/>
</dbReference>
<feature type="compositionally biased region" description="Acidic residues" evidence="1">
    <location>
        <begin position="1"/>
        <end position="11"/>
    </location>
</feature>
<feature type="region of interest" description="Disordered" evidence="1">
    <location>
        <begin position="1"/>
        <end position="53"/>
    </location>
</feature>
<evidence type="ECO:0000313" key="2">
    <source>
        <dbReference type="EMBL" id="KAK5950363.1"/>
    </source>
</evidence>
<evidence type="ECO:0000313" key="3">
    <source>
        <dbReference type="Proteomes" id="UP001316803"/>
    </source>
</evidence>
<protein>
    <submittedName>
        <fullName evidence="2">Uncharacterized protein</fullName>
    </submittedName>
</protein>
<dbReference type="Proteomes" id="UP001316803">
    <property type="component" value="Unassembled WGS sequence"/>
</dbReference>
<feature type="compositionally biased region" description="Polar residues" evidence="1">
    <location>
        <begin position="378"/>
        <end position="389"/>
    </location>
</feature>
<feature type="region of interest" description="Disordered" evidence="1">
    <location>
        <begin position="191"/>
        <end position="407"/>
    </location>
</feature>
<gene>
    <name evidence="2" type="ORF">OHC33_008582</name>
</gene>
<name>A0AAN8EFK8_9EURO</name>
<comment type="caution">
    <text evidence="2">The sequence shown here is derived from an EMBL/GenBank/DDBJ whole genome shotgun (WGS) entry which is preliminary data.</text>
</comment>
<accession>A0AAN8EFK8</accession>
<feature type="compositionally biased region" description="Polar residues" evidence="1">
    <location>
        <begin position="223"/>
        <end position="232"/>
    </location>
</feature>
<feature type="compositionally biased region" description="Basic residues" evidence="1">
    <location>
        <begin position="234"/>
        <end position="243"/>
    </location>
</feature>
<feature type="compositionally biased region" description="Polar residues" evidence="1">
    <location>
        <begin position="246"/>
        <end position="268"/>
    </location>
</feature>
<reference evidence="2 3" key="1">
    <citation type="submission" date="2022-12" db="EMBL/GenBank/DDBJ databases">
        <title>Genomic features and morphological characterization of a novel Knufia sp. strain isolated from spacecraft assembly facility.</title>
        <authorList>
            <person name="Teixeira M."/>
            <person name="Chander A.M."/>
            <person name="Stajich J.E."/>
            <person name="Venkateswaran K."/>
        </authorList>
    </citation>
    <scope>NUCLEOTIDE SEQUENCE [LARGE SCALE GENOMIC DNA]</scope>
    <source>
        <strain evidence="2 3">FJI-L2-BK-P2</strain>
    </source>
</reference>
<organism evidence="2 3">
    <name type="scientific">Knufia fluminis</name>
    <dbReference type="NCBI Taxonomy" id="191047"/>
    <lineage>
        <taxon>Eukaryota</taxon>
        <taxon>Fungi</taxon>
        <taxon>Dikarya</taxon>
        <taxon>Ascomycota</taxon>
        <taxon>Pezizomycotina</taxon>
        <taxon>Eurotiomycetes</taxon>
        <taxon>Chaetothyriomycetidae</taxon>
        <taxon>Chaetothyriales</taxon>
        <taxon>Trichomeriaceae</taxon>
        <taxon>Knufia</taxon>
    </lineage>
</organism>
<feature type="region of interest" description="Disordered" evidence="1">
    <location>
        <begin position="527"/>
        <end position="565"/>
    </location>
</feature>
<proteinExistence type="predicted"/>
<feature type="compositionally biased region" description="Polar residues" evidence="1">
    <location>
        <begin position="304"/>
        <end position="330"/>
    </location>
</feature>
<feature type="compositionally biased region" description="Acidic residues" evidence="1">
    <location>
        <begin position="209"/>
        <end position="218"/>
    </location>
</feature>
<feature type="compositionally biased region" description="Low complexity" evidence="1">
    <location>
        <begin position="331"/>
        <end position="345"/>
    </location>
</feature>
<sequence>MVSDTPIEDFDDFSKRQHDNMSASRSPPATGRENAATRKARSRHWPELSNKPTPIVASLAQRKRELEGEPSMVVAPGKDSGRNLMVIFQDIDNQPRLNHNIHCITGRNKGHWAHFNSVADVDIPVGTTLKQMCTFYPLHCWGEVLRIFMAEGWTAEQIWRALPEPARCHAPIRPWNYLQQAMGREADKIHAEAGNGKRIPIKRKKDDSSDAEDDEFGDEAAQSPPQAETPSRSAPKRGAHPMRRSQYGSPTDNSNMPDLSSYNQSGFSASVPHHSPPQVVNQRSPFSRPKQSPRDLGFAPAPGTTWQENPHLSQQQGPVDPQPLQQARQVQYQQSTQSRGGRSSSKLSPNGASASAGHFQPVQPPYTALAMSGGHVAGQSSSVPPQSGFPQFDGGRSQESGGLLGSNYDPYFTPNPLAALDGVGTYGYPPQFAGDDPFVDGSQPFDQSQFFNNSLDHSNIPFTNDSFGLNTVAGVFPGQASDNMYDQHHYVQNDHYVGEEDGGAVAIRAAMFEDGLNPLQASFNALRTSPGSAKKRSYGNDQEGSPSKKLRVTPDEDDLAPYSFY</sequence>